<comment type="subcellular location">
    <subcellularLocation>
        <location evidence="1">Cell outer membrane</location>
    </subcellularLocation>
</comment>
<evidence type="ECO:0000313" key="10">
    <source>
        <dbReference type="EMBL" id="PRP66245.1"/>
    </source>
</evidence>
<organism evidence="10 11">
    <name type="scientific">Nonlabens agnitus</name>
    <dbReference type="NCBI Taxonomy" id="870484"/>
    <lineage>
        <taxon>Bacteria</taxon>
        <taxon>Pseudomonadati</taxon>
        <taxon>Bacteroidota</taxon>
        <taxon>Flavobacteriia</taxon>
        <taxon>Flavobacteriales</taxon>
        <taxon>Flavobacteriaceae</taxon>
        <taxon>Nonlabens</taxon>
    </lineage>
</organism>
<evidence type="ECO:0000256" key="3">
    <source>
        <dbReference type="ARBA" id="ARBA00022448"/>
    </source>
</evidence>
<evidence type="ECO:0000256" key="4">
    <source>
        <dbReference type="ARBA" id="ARBA00022452"/>
    </source>
</evidence>
<accession>A0A2S9WS09</accession>
<feature type="signal peptide" evidence="9">
    <location>
        <begin position="1"/>
        <end position="19"/>
    </location>
</feature>
<dbReference type="Gene3D" id="1.20.1600.10">
    <property type="entry name" value="Outer membrane efflux proteins (OEP)"/>
    <property type="match status" value="1"/>
</dbReference>
<proteinExistence type="inferred from homology"/>
<dbReference type="GO" id="GO:0009279">
    <property type="term" value="C:cell outer membrane"/>
    <property type="evidence" value="ECO:0007669"/>
    <property type="project" value="UniProtKB-SubCell"/>
</dbReference>
<dbReference type="AlphaFoldDB" id="A0A2S9WS09"/>
<dbReference type="Proteomes" id="UP000239532">
    <property type="component" value="Unassembled WGS sequence"/>
</dbReference>
<keyword evidence="9" id="KW-0732">Signal</keyword>
<evidence type="ECO:0000256" key="2">
    <source>
        <dbReference type="ARBA" id="ARBA00007613"/>
    </source>
</evidence>
<dbReference type="SUPFAM" id="SSF56954">
    <property type="entry name" value="Outer membrane efflux proteins (OEP)"/>
    <property type="match status" value="1"/>
</dbReference>
<comment type="caution">
    <text evidence="10">The sequence shown here is derived from an EMBL/GenBank/DDBJ whole genome shotgun (WGS) entry which is preliminary data.</text>
</comment>
<dbReference type="OrthoDB" id="9811587at2"/>
<dbReference type="InterPro" id="IPR003423">
    <property type="entry name" value="OMP_efflux"/>
</dbReference>
<keyword evidence="7" id="KW-0998">Cell outer membrane</keyword>
<gene>
    <name evidence="10" type="ORF">BST86_03630</name>
</gene>
<feature type="coiled-coil region" evidence="8">
    <location>
        <begin position="371"/>
        <end position="416"/>
    </location>
</feature>
<keyword evidence="3" id="KW-0813">Transport</keyword>
<keyword evidence="8" id="KW-0175">Coiled coil</keyword>
<evidence type="ECO:0000256" key="9">
    <source>
        <dbReference type="SAM" id="SignalP"/>
    </source>
</evidence>
<dbReference type="PANTHER" id="PTHR30026">
    <property type="entry name" value="OUTER MEMBRANE PROTEIN TOLC"/>
    <property type="match status" value="1"/>
</dbReference>
<evidence type="ECO:0000256" key="5">
    <source>
        <dbReference type="ARBA" id="ARBA00022692"/>
    </source>
</evidence>
<dbReference type="GO" id="GO:0015562">
    <property type="term" value="F:efflux transmembrane transporter activity"/>
    <property type="evidence" value="ECO:0007669"/>
    <property type="project" value="InterPro"/>
</dbReference>
<protein>
    <submittedName>
        <fullName evidence="10">Transporter</fullName>
    </submittedName>
</protein>
<keyword evidence="11" id="KW-1185">Reference proteome</keyword>
<evidence type="ECO:0000256" key="7">
    <source>
        <dbReference type="ARBA" id="ARBA00023237"/>
    </source>
</evidence>
<dbReference type="EMBL" id="MQUC01000003">
    <property type="protein sequence ID" value="PRP66245.1"/>
    <property type="molecule type" value="Genomic_DNA"/>
</dbReference>
<comment type="similarity">
    <text evidence="2">Belongs to the outer membrane factor (OMF) (TC 1.B.17) family.</text>
</comment>
<dbReference type="Pfam" id="PF02321">
    <property type="entry name" value="OEP"/>
    <property type="match status" value="2"/>
</dbReference>
<dbReference type="InterPro" id="IPR051906">
    <property type="entry name" value="TolC-like"/>
</dbReference>
<evidence type="ECO:0000256" key="1">
    <source>
        <dbReference type="ARBA" id="ARBA00004442"/>
    </source>
</evidence>
<dbReference type="GO" id="GO:0015288">
    <property type="term" value="F:porin activity"/>
    <property type="evidence" value="ECO:0007669"/>
    <property type="project" value="TreeGrafter"/>
</dbReference>
<feature type="chain" id="PRO_5015448527" evidence="9">
    <location>
        <begin position="20"/>
        <end position="470"/>
    </location>
</feature>
<sequence length="470" mass="52725">MNKIIIYLISLLLPLLLCAQTDDAISLQDCIEMALQNNPEFTSSKLAAETSSINFKQNKNALLPSINGNYNLGVAEGRSIDPFTNDFINEELTFSNLGVNLNATIFNGFNLVNQWKQAKLNLQASQMEVEAAKQNLILNVTLAYLQVLNSRELVKLSKNRVLSTEEQLNRLKSLFEEESGSPAAYRDLQGQFANDKAAVINSKNALDLALIDLNRLVNSNDDINQNVQEILLDDLDYKYTFEEVYVQALGNFPDLKASDLRVQATEKSIAVARSQYVPEISFFANLNTNYSSAARLFNDSGTVVEETGDFVTFNGTDVPVLRESTTFESAEIGYRDQFENNLSTSYGLAVRIPIFNGFNAKNNAGLEKIRNKQAQVELNQTQLDLKQAIKTSYTTMVAARENYKLLEEQVAAYEESLRINNVLFENGASNSTDYILSKNTLENARISLTNIKYSYALRIKILEYYRIGIN</sequence>
<evidence type="ECO:0000256" key="6">
    <source>
        <dbReference type="ARBA" id="ARBA00023136"/>
    </source>
</evidence>
<dbReference type="RefSeq" id="WP_105982083.1">
    <property type="nucleotide sequence ID" value="NZ_MQUC01000003.1"/>
</dbReference>
<evidence type="ECO:0000313" key="11">
    <source>
        <dbReference type="Proteomes" id="UP000239532"/>
    </source>
</evidence>
<name>A0A2S9WS09_9FLAO</name>
<keyword evidence="4" id="KW-1134">Transmembrane beta strand</keyword>
<keyword evidence="5" id="KW-0812">Transmembrane</keyword>
<reference evidence="10 11" key="1">
    <citation type="submission" date="2016-11" db="EMBL/GenBank/DDBJ databases">
        <title>Trade-off between light-utilization and light-protection in marine flavobacteria.</title>
        <authorList>
            <person name="Kumagai Y."/>
        </authorList>
    </citation>
    <scope>NUCLEOTIDE SEQUENCE [LARGE SCALE GENOMIC DNA]</scope>
    <source>
        <strain evidence="10 11">JCM 17109</strain>
    </source>
</reference>
<evidence type="ECO:0000256" key="8">
    <source>
        <dbReference type="SAM" id="Coils"/>
    </source>
</evidence>
<keyword evidence="6" id="KW-0472">Membrane</keyword>
<dbReference type="GO" id="GO:1990281">
    <property type="term" value="C:efflux pump complex"/>
    <property type="evidence" value="ECO:0007669"/>
    <property type="project" value="TreeGrafter"/>
</dbReference>
<dbReference type="PANTHER" id="PTHR30026:SF20">
    <property type="entry name" value="OUTER MEMBRANE PROTEIN TOLC"/>
    <property type="match status" value="1"/>
</dbReference>